<organism evidence="6 7">
    <name type="scientific">Hypholoma sublateritium (strain FD-334 SS-4)</name>
    <dbReference type="NCBI Taxonomy" id="945553"/>
    <lineage>
        <taxon>Eukaryota</taxon>
        <taxon>Fungi</taxon>
        <taxon>Dikarya</taxon>
        <taxon>Basidiomycota</taxon>
        <taxon>Agaricomycotina</taxon>
        <taxon>Agaricomycetes</taxon>
        <taxon>Agaricomycetidae</taxon>
        <taxon>Agaricales</taxon>
        <taxon>Agaricineae</taxon>
        <taxon>Strophariaceae</taxon>
        <taxon>Hypholoma</taxon>
    </lineage>
</organism>
<feature type="transmembrane region" description="Helical" evidence="4">
    <location>
        <begin position="317"/>
        <end position="338"/>
    </location>
</feature>
<dbReference type="Proteomes" id="UP000054270">
    <property type="component" value="Unassembled WGS sequence"/>
</dbReference>
<keyword evidence="7" id="KW-1185">Reference proteome</keyword>
<evidence type="ECO:0000256" key="1">
    <source>
        <dbReference type="ARBA" id="ARBA00022553"/>
    </source>
</evidence>
<feature type="domain" description="Epidermal growth factor receptor-like transmembrane-juxtamembrane segment" evidence="5">
    <location>
        <begin position="317"/>
        <end position="346"/>
    </location>
</feature>
<dbReference type="EMBL" id="KN817529">
    <property type="protein sequence ID" value="KJA25941.1"/>
    <property type="molecule type" value="Genomic_DNA"/>
</dbReference>
<sequence>MATSDLVSVIIDDTNLDVFQYDALDTWDSLATVEAFNETSHTAAHTLVNRGDVLNYVQILFEGSALALVGNTPPPGAANAETFSVIIDSQSQAANSSYGDPDPPSYRQWYQSPIMAYGFHNITLVNLLGPSIDYAVISRPNDVTMLSGQTIIVDNEDPALSYEGQAWGTSSQTYTSTAQDPKIVPYGNSTHATTSVGDHFEFAFPGGSEITIYGVLDFTRPGNLSLGFYLDNADEQRLELVVPPGPFPIAQKANYAFYRAPQTLTRGDHTLMVTVLECSGNQTFTFDYITYVSPPDTASVVQAPTAPSVAHALTGPIAGGVVGGVVFLLLVGLLFDCFRRRKRQTRPKFDYPFNHKVDLANRIPLESILSPKEMIRGELDVETK</sequence>
<name>A0A0D2PBG2_HYPSF</name>
<evidence type="ECO:0000256" key="2">
    <source>
        <dbReference type="ARBA" id="ARBA00022741"/>
    </source>
</evidence>
<dbReference type="AlphaFoldDB" id="A0A0D2PBG2"/>
<evidence type="ECO:0000313" key="7">
    <source>
        <dbReference type="Proteomes" id="UP000054270"/>
    </source>
</evidence>
<evidence type="ECO:0000313" key="6">
    <source>
        <dbReference type="EMBL" id="KJA25941.1"/>
    </source>
</evidence>
<evidence type="ECO:0000259" key="5">
    <source>
        <dbReference type="Pfam" id="PF21314"/>
    </source>
</evidence>
<dbReference type="GO" id="GO:0005524">
    <property type="term" value="F:ATP binding"/>
    <property type="evidence" value="ECO:0007669"/>
    <property type="project" value="UniProtKB-KW"/>
</dbReference>
<keyword evidence="4" id="KW-0472">Membrane</keyword>
<reference evidence="7" key="1">
    <citation type="submission" date="2014-04" db="EMBL/GenBank/DDBJ databases">
        <title>Evolutionary Origins and Diversification of the Mycorrhizal Mutualists.</title>
        <authorList>
            <consortium name="DOE Joint Genome Institute"/>
            <consortium name="Mycorrhizal Genomics Consortium"/>
            <person name="Kohler A."/>
            <person name="Kuo A."/>
            <person name="Nagy L.G."/>
            <person name="Floudas D."/>
            <person name="Copeland A."/>
            <person name="Barry K.W."/>
            <person name="Cichocki N."/>
            <person name="Veneault-Fourrey C."/>
            <person name="LaButti K."/>
            <person name="Lindquist E.A."/>
            <person name="Lipzen A."/>
            <person name="Lundell T."/>
            <person name="Morin E."/>
            <person name="Murat C."/>
            <person name="Riley R."/>
            <person name="Ohm R."/>
            <person name="Sun H."/>
            <person name="Tunlid A."/>
            <person name="Henrissat B."/>
            <person name="Grigoriev I.V."/>
            <person name="Hibbett D.S."/>
            <person name="Martin F."/>
        </authorList>
    </citation>
    <scope>NUCLEOTIDE SEQUENCE [LARGE SCALE GENOMIC DNA]</scope>
    <source>
        <strain evidence="7">FD-334 SS-4</strain>
    </source>
</reference>
<gene>
    <name evidence="6" type="ORF">HYPSUDRAFT_64167</name>
</gene>
<accession>A0A0D2PBG2</accession>
<keyword evidence="4" id="KW-1133">Transmembrane helix</keyword>
<protein>
    <recommendedName>
        <fullName evidence="5">Epidermal growth factor receptor-like transmembrane-juxtamembrane segment domain-containing protein</fullName>
    </recommendedName>
</protein>
<dbReference type="STRING" id="945553.A0A0D2PBG2"/>
<keyword evidence="3" id="KW-0067">ATP-binding</keyword>
<keyword evidence="4" id="KW-0812">Transmembrane</keyword>
<keyword evidence="2" id="KW-0547">Nucleotide-binding</keyword>
<proteinExistence type="predicted"/>
<dbReference type="OrthoDB" id="2756615at2759"/>
<evidence type="ECO:0000256" key="3">
    <source>
        <dbReference type="ARBA" id="ARBA00022840"/>
    </source>
</evidence>
<dbReference type="Pfam" id="PF21314">
    <property type="entry name" value="TM_ErbB1"/>
    <property type="match status" value="1"/>
</dbReference>
<keyword evidence="1" id="KW-0597">Phosphoprotein</keyword>
<dbReference type="InterPro" id="IPR049328">
    <property type="entry name" value="TM_ErbB1"/>
</dbReference>
<evidence type="ECO:0000256" key="4">
    <source>
        <dbReference type="SAM" id="Phobius"/>
    </source>
</evidence>
<dbReference type="Gene3D" id="2.60.120.260">
    <property type="entry name" value="Galactose-binding domain-like"/>
    <property type="match status" value="1"/>
</dbReference>